<protein>
    <recommendedName>
        <fullName evidence="1">Pierisin-like domain-containing protein</fullName>
    </recommendedName>
</protein>
<evidence type="ECO:0000313" key="2">
    <source>
        <dbReference type="EMBL" id="KAB8191060.1"/>
    </source>
</evidence>
<dbReference type="InterPro" id="IPR054695">
    <property type="entry name" value="Pierisin-like_dom"/>
</dbReference>
<comment type="caution">
    <text evidence="2">The sequence shown here is derived from an EMBL/GenBank/DDBJ whole genome shotgun (WGS) entry which is preliminary data.</text>
</comment>
<feature type="domain" description="Pierisin-like" evidence="1">
    <location>
        <begin position="232"/>
        <end position="347"/>
    </location>
</feature>
<gene>
    <name evidence="2" type="ORF">FH608_031000</name>
</gene>
<accession>A0A5C4VI77</accession>
<sequence>MAVMLPPALETTFVTLGVPWPTENEDGLRTCATAYRTCAETLATDVIAGADGAIRFANVGNSGAHIDALNDFWAEYHSEGDDSRHLASLALTMHAMADSHDLAALIVEVLKKTLIGMAAVTAAVLAWAAATLPFTGGMSAVSARAYVSGARLLAQKAVVLFRRELDRFFGGALARGVSARLGRILEAASPKQLGLRTRLGGRPDPLRAAVDRSVNVKAITPKPVWRSDRLILRRADDRHPDDIFGSGFYPRDPANTDLESHLRFEPSAFVSTTRLDNPMDIFPTRYLYDVDAPGGIDIVDTMGTALRTAHQREVAFPGGIEGRFVKGARPYDAGSGTFGEYIVNPHYRP</sequence>
<organism evidence="2 3">
    <name type="scientific">Nonomuraea phyllanthi</name>
    <dbReference type="NCBI Taxonomy" id="2219224"/>
    <lineage>
        <taxon>Bacteria</taxon>
        <taxon>Bacillati</taxon>
        <taxon>Actinomycetota</taxon>
        <taxon>Actinomycetes</taxon>
        <taxon>Streptosporangiales</taxon>
        <taxon>Streptosporangiaceae</taxon>
        <taxon>Nonomuraea</taxon>
    </lineage>
</organism>
<dbReference type="Pfam" id="PF22596">
    <property type="entry name" value="Scabin-like"/>
    <property type="match status" value="1"/>
</dbReference>
<dbReference type="Proteomes" id="UP000312512">
    <property type="component" value="Unassembled WGS sequence"/>
</dbReference>
<dbReference type="OrthoDB" id="4223934at2"/>
<keyword evidence="3" id="KW-1185">Reference proteome</keyword>
<name>A0A5C4VI77_9ACTN</name>
<accession>A0A5P9Z1S0</accession>
<reference evidence="2 3" key="1">
    <citation type="submission" date="2019-10" db="EMBL/GenBank/DDBJ databases">
        <title>Nonomuraea sp. nov., isolated from Phyllanthus amarus.</title>
        <authorList>
            <person name="Klykleung N."/>
            <person name="Tanasupawat S."/>
        </authorList>
    </citation>
    <scope>NUCLEOTIDE SEQUENCE [LARGE SCALE GENOMIC DNA]</scope>
    <source>
        <strain evidence="2 3">PA1-10</strain>
    </source>
</reference>
<evidence type="ECO:0000259" key="1">
    <source>
        <dbReference type="Pfam" id="PF22596"/>
    </source>
</evidence>
<dbReference type="SUPFAM" id="SSF56399">
    <property type="entry name" value="ADP-ribosylation"/>
    <property type="match status" value="1"/>
</dbReference>
<dbReference type="Gene3D" id="3.90.210.10">
    <property type="entry name" value="Heat-Labile Enterotoxin, subunit A"/>
    <property type="match status" value="1"/>
</dbReference>
<proteinExistence type="predicted"/>
<evidence type="ECO:0000313" key="3">
    <source>
        <dbReference type="Proteomes" id="UP000312512"/>
    </source>
</evidence>
<dbReference type="AlphaFoldDB" id="A0A5C4VI77"/>
<dbReference type="EMBL" id="VDLX02000013">
    <property type="protein sequence ID" value="KAB8191060.1"/>
    <property type="molecule type" value="Genomic_DNA"/>
</dbReference>